<evidence type="ECO:0000256" key="1">
    <source>
        <dbReference type="ARBA" id="ARBA00004613"/>
    </source>
</evidence>
<reference evidence="6 7" key="1">
    <citation type="submission" date="2014-04" db="EMBL/GenBank/DDBJ databases">
        <title>Draft genome sequence of Pantoea beijingensis strain LMG 27579, an emerging pathogen to Pleurotus eryngii with potential industrial application.</title>
        <authorList>
            <person name="Xu F."/>
            <person name="Liu Y."/>
            <person name="Wang S."/>
            <person name="Yin Y."/>
            <person name="Ma Y."/>
            <person name="Zhao S."/>
            <person name="Rong C."/>
        </authorList>
    </citation>
    <scope>NUCLEOTIDE SEQUENCE [LARGE SCALE GENOMIC DNA]</scope>
    <source>
        <strain evidence="6 7">LMG 27579</strain>
    </source>
</reference>
<keyword evidence="5" id="KW-0456">Lyase</keyword>
<dbReference type="Proteomes" id="UP000288794">
    <property type="component" value="Unassembled WGS sequence"/>
</dbReference>
<gene>
    <name evidence="6" type="ORF">ED28_05010</name>
</gene>
<proteinExistence type="inferred from homology"/>
<dbReference type="Pfam" id="PF03536">
    <property type="entry name" value="VRP3"/>
    <property type="match status" value="1"/>
</dbReference>
<evidence type="ECO:0000256" key="5">
    <source>
        <dbReference type="ARBA" id="ARBA00023239"/>
    </source>
</evidence>
<evidence type="ECO:0000313" key="6">
    <source>
        <dbReference type="EMBL" id="RWR02905.1"/>
    </source>
</evidence>
<keyword evidence="4" id="KW-0843">Virulence</keyword>
<accession>A0A443IFQ3</accession>
<dbReference type="EMBL" id="JMEE01000006">
    <property type="protein sequence ID" value="RWR02905.1"/>
    <property type="molecule type" value="Genomic_DNA"/>
</dbReference>
<dbReference type="GO" id="GO:0016829">
    <property type="term" value="F:lyase activity"/>
    <property type="evidence" value="ECO:0007669"/>
    <property type="project" value="UniProtKB-KW"/>
</dbReference>
<comment type="similarity">
    <text evidence="2">Belongs to the phosphothreonine lyase family.</text>
</comment>
<dbReference type="AlphaFoldDB" id="A0A443IFQ3"/>
<comment type="subcellular location">
    <subcellularLocation>
        <location evidence="1">Secreted</location>
    </subcellularLocation>
</comment>
<evidence type="ECO:0000256" key="3">
    <source>
        <dbReference type="ARBA" id="ARBA00022525"/>
    </source>
</evidence>
<dbReference type="Gene3D" id="3.30.2430.10">
    <property type="entry name" value="phosphothreonine lyase"/>
    <property type="match status" value="1"/>
</dbReference>
<protein>
    <submittedName>
        <fullName evidence="6">Uncharacterized protein</fullName>
    </submittedName>
</protein>
<name>A0A443IFQ3_9GAMM</name>
<evidence type="ECO:0000256" key="4">
    <source>
        <dbReference type="ARBA" id="ARBA00023026"/>
    </source>
</evidence>
<dbReference type="InterPro" id="IPR038498">
    <property type="entry name" value="OspF/SpvC_sf"/>
</dbReference>
<dbReference type="InterPro" id="IPR003519">
    <property type="entry name" value="OspF/SpvC"/>
</dbReference>
<organism evidence="6 7">
    <name type="scientific">[Pantoea] beijingensis</name>
    <dbReference type="NCBI Taxonomy" id="1324864"/>
    <lineage>
        <taxon>Bacteria</taxon>
        <taxon>Pseudomonadati</taxon>
        <taxon>Pseudomonadota</taxon>
        <taxon>Gammaproteobacteria</taxon>
        <taxon>Enterobacterales</taxon>
        <taxon>Erwiniaceae</taxon>
        <taxon>Erwinia</taxon>
    </lineage>
</organism>
<evidence type="ECO:0000313" key="7">
    <source>
        <dbReference type="Proteomes" id="UP000288794"/>
    </source>
</evidence>
<dbReference type="GO" id="GO:0005576">
    <property type="term" value="C:extracellular region"/>
    <property type="evidence" value="ECO:0007669"/>
    <property type="project" value="UniProtKB-SubCell"/>
</dbReference>
<dbReference type="RefSeq" id="WP_128175826.1">
    <property type="nucleotide sequence ID" value="NZ_CP071409.1"/>
</dbReference>
<comment type="caution">
    <text evidence="6">The sequence shown here is derived from an EMBL/GenBank/DDBJ whole genome shotgun (WGS) entry which is preliminary data.</text>
</comment>
<keyword evidence="7" id="KW-1185">Reference proteome</keyword>
<keyword evidence="3" id="KW-0964">Secreted</keyword>
<sequence>MHISVDPKHVGQAFDALAPLTDPTVHWKVTNMEHPSLKAGTDNRAVSNTQFPLYIKPDNVDGTCNPECLRRVKDLINTVEDRLSTSQIK</sequence>
<evidence type="ECO:0000256" key="2">
    <source>
        <dbReference type="ARBA" id="ARBA00009168"/>
    </source>
</evidence>